<dbReference type="Pfam" id="PF01936">
    <property type="entry name" value="NYN"/>
    <property type="match status" value="1"/>
</dbReference>
<feature type="region of interest" description="Disordered" evidence="1">
    <location>
        <begin position="147"/>
        <end position="209"/>
    </location>
</feature>
<proteinExistence type="predicted"/>
<feature type="non-terminal residue" evidence="3">
    <location>
        <position position="1"/>
    </location>
</feature>
<dbReference type="InterPro" id="IPR024768">
    <property type="entry name" value="Marf1"/>
</dbReference>
<protein>
    <recommendedName>
        <fullName evidence="2">NYN domain-containing protein</fullName>
    </recommendedName>
</protein>
<evidence type="ECO:0000313" key="4">
    <source>
        <dbReference type="Proteomes" id="UP000307440"/>
    </source>
</evidence>
<dbReference type="CDD" id="cd10910">
    <property type="entry name" value="PIN_limkain_b1_N_like"/>
    <property type="match status" value="1"/>
</dbReference>
<feature type="compositionally biased region" description="Basic and acidic residues" evidence="1">
    <location>
        <begin position="184"/>
        <end position="209"/>
    </location>
</feature>
<evidence type="ECO:0000313" key="3">
    <source>
        <dbReference type="EMBL" id="TFK26430.1"/>
    </source>
</evidence>
<feature type="compositionally biased region" description="Low complexity" evidence="1">
    <location>
        <begin position="248"/>
        <end position="261"/>
    </location>
</feature>
<organism evidence="3 4">
    <name type="scientific">Coprinopsis marcescibilis</name>
    <name type="common">Agaric fungus</name>
    <name type="synonym">Psathyrella marcescibilis</name>
    <dbReference type="NCBI Taxonomy" id="230819"/>
    <lineage>
        <taxon>Eukaryota</taxon>
        <taxon>Fungi</taxon>
        <taxon>Dikarya</taxon>
        <taxon>Basidiomycota</taxon>
        <taxon>Agaricomycotina</taxon>
        <taxon>Agaricomycetes</taxon>
        <taxon>Agaricomycetidae</taxon>
        <taxon>Agaricales</taxon>
        <taxon>Agaricineae</taxon>
        <taxon>Psathyrellaceae</taxon>
        <taxon>Coprinopsis</taxon>
    </lineage>
</organism>
<dbReference type="PANTHER" id="PTHR14379:SF3">
    <property type="entry name" value="MEIOSIS REGULATOR AND MRNA STABILITY FACTOR 1"/>
    <property type="match status" value="1"/>
</dbReference>
<dbReference type="InterPro" id="IPR021139">
    <property type="entry name" value="NYN"/>
</dbReference>
<dbReference type="AlphaFoldDB" id="A0A5C3L154"/>
<feature type="region of interest" description="Disordered" evidence="1">
    <location>
        <begin position="243"/>
        <end position="306"/>
    </location>
</feature>
<dbReference type="STRING" id="230819.A0A5C3L154"/>
<gene>
    <name evidence="3" type="ORF">FA15DRAFT_755103</name>
</gene>
<feature type="region of interest" description="Disordered" evidence="1">
    <location>
        <begin position="319"/>
        <end position="361"/>
    </location>
</feature>
<evidence type="ECO:0000259" key="2">
    <source>
        <dbReference type="Pfam" id="PF01936"/>
    </source>
</evidence>
<dbReference type="PANTHER" id="PTHR14379">
    <property type="entry name" value="LIMKAIN B LKAP"/>
    <property type="match status" value="1"/>
</dbReference>
<reference evidence="3 4" key="1">
    <citation type="journal article" date="2019" name="Nat. Ecol. Evol.">
        <title>Megaphylogeny resolves global patterns of mushroom evolution.</title>
        <authorList>
            <person name="Varga T."/>
            <person name="Krizsan K."/>
            <person name="Foldi C."/>
            <person name="Dima B."/>
            <person name="Sanchez-Garcia M."/>
            <person name="Sanchez-Ramirez S."/>
            <person name="Szollosi G.J."/>
            <person name="Szarkandi J.G."/>
            <person name="Papp V."/>
            <person name="Albert L."/>
            <person name="Andreopoulos W."/>
            <person name="Angelini C."/>
            <person name="Antonin V."/>
            <person name="Barry K.W."/>
            <person name="Bougher N.L."/>
            <person name="Buchanan P."/>
            <person name="Buyck B."/>
            <person name="Bense V."/>
            <person name="Catcheside P."/>
            <person name="Chovatia M."/>
            <person name="Cooper J."/>
            <person name="Damon W."/>
            <person name="Desjardin D."/>
            <person name="Finy P."/>
            <person name="Geml J."/>
            <person name="Haridas S."/>
            <person name="Hughes K."/>
            <person name="Justo A."/>
            <person name="Karasinski D."/>
            <person name="Kautmanova I."/>
            <person name="Kiss B."/>
            <person name="Kocsube S."/>
            <person name="Kotiranta H."/>
            <person name="LaButti K.M."/>
            <person name="Lechner B.E."/>
            <person name="Liimatainen K."/>
            <person name="Lipzen A."/>
            <person name="Lukacs Z."/>
            <person name="Mihaltcheva S."/>
            <person name="Morgado L.N."/>
            <person name="Niskanen T."/>
            <person name="Noordeloos M.E."/>
            <person name="Ohm R.A."/>
            <person name="Ortiz-Santana B."/>
            <person name="Ovrebo C."/>
            <person name="Racz N."/>
            <person name="Riley R."/>
            <person name="Savchenko A."/>
            <person name="Shiryaev A."/>
            <person name="Soop K."/>
            <person name="Spirin V."/>
            <person name="Szebenyi C."/>
            <person name="Tomsovsky M."/>
            <person name="Tulloss R.E."/>
            <person name="Uehling J."/>
            <person name="Grigoriev I.V."/>
            <person name="Vagvolgyi C."/>
            <person name="Papp T."/>
            <person name="Martin F.M."/>
            <person name="Miettinen O."/>
            <person name="Hibbett D.S."/>
            <person name="Nagy L.G."/>
        </authorList>
    </citation>
    <scope>NUCLEOTIDE SEQUENCE [LARGE SCALE GENOMIC DNA]</scope>
    <source>
        <strain evidence="3 4">CBS 121175</strain>
    </source>
</reference>
<dbReference type="GO" id="GO:0005777">
    <property type="term" value="C:peroxisome"/>
    <property type="evidence" value="ECO:0007669"/>
    <property type="project" value="InterPro"/>
</dbReference>
<dbReference type="Gene3D" id="3.40.50.1010">
    <property type="entry name" value="5'-nuclease"/>
    <property type="match status" value="1"/>
</dbReference>
<dbReference type="GO" id="GO:0004540">
    <property type="term" value="F:RNA nuclease activity"/>
    <property type="evidence" value="ECO:0007669"/>
    <property type="project" value="InterPro"/>
</dbReference>
<feature type="compositionally biased region" description="Polar residues" evidence="1">
    <location>
        <begin position="262"/>
        <end position="275"/>
    </location>
</feature>
<keyword evidence="4" id="KW-1185">Reference proteome</keyword>
<feature type="compositionally biased region" description="Polar residues" evidence="1">
    <location>
        <begin position="156"/>
        <end position="177"/>
    </location>
</feature>
<dbReference type="OrthoDB" id="2994818at2759"/>
<accession>A0A5C3L154</accession>
<evidence type="ECO:0000256" key="1">
    <source>
        <dbReference type="SAM" id="MobiDB-lite"/>
    </source>
</evidence>
<feature type="compositionally biased region" description="Basic and acidic residues" evidence="1">
    <location>
        <begin position="328"/>
        <end position="338"/>
    </location>
</feature>
<sequence>MTSDVHVFWDGSALPKPNLDGFKLARVIRSHALRFGVVKGVKLYTDISGEQNQLSKTLRSELQCSGVSVIDTVSAGRPAASSKMMLADIFVAALDNPNNKPNFTMVIITADPDIAYSLSMLRLRGYTIHLICPGEAHNNLSFLADETGFDDDDEPSTATGDGFSSSSAGLVGSQNEPAPSGTTSKKDSGKGKGNETRRDNRLNDQVQHDADLRSLLTANPRELDPPELDDQPLEHLERSFRRMSEGGSVSTPSVNESSTSSQFSHIDPQSFTPSPHSRPLFFTKTPPIFGGPQIPAHASDTPLPKADLEDHVNRYKPFPSAEEQVDQPPKHTVVETKGKVGAASPAKDLPSGPSEKAVISVPSSPPQPFIIGVTVHAKPTIPAGLPAPSKNKTVPLQFNNLVTYLKKHRILATNPMKVGDMYEPLLSEHPRIFIEAGTSNKKHPLRKYIRQAETHGIVTITKKKTVYLNAEYAK</sequence>
<feature type="domain" description="NYN" evidence="2">
    <location>
        <begin position="5"/>
        <end position="138"/>
    </location>
</feature>
<name>A0A5C3L154_COPMA</name>
<dbReference type="EMBL" id="ML210175">
    <property type="protein sequence ID" value="TFK26430.1"/>
    <property type="molecule type" value="Genomic_DNA"/>
</dbReference>
<dbReference type="Proteomes" id="UP000307440">
    <property type="component" value="Unassembled WGS sequence"/>
</dbReference>
<dbReference type="GO" id="GO:0010468">
    <property type="term" value="P:regulation of gene expression"/>
    <property type="evidence" value="ECO:0007669"/>
    <property type="project" value="InterPro"/>
</dbReference>